<feature type="transmembrane region" description="Helical" evidence="2">
    <location>
        <begin position="47"/>
        <end position="65"/>
    </location>
</feature>
<dbReference type="InterPro" id="IPR016936">
    <property type="entry name" value="UCP029693"/>
</dbReference>
<name>A0ABU0BSN7_9HYPH</name>
<feature type="region of interest" description="Disordered" evidence="1">
    <location>
        <begin position="95"/>
        <end position="115"/>
    </location>
</feature>
<dbReference type="Pfam" id="PF10095">
    <property type="entry name" value="DUF2333"/>
    <property type="match status" value="2"/>
</dbReference>
<feature type="compositionally biased region" description="Low complexity" evidence="1">
    <location>
        <begin position="101"/>
        <end position="115"/>
    </location>
</feature>
<reference evidence="3 4" key="1">
    <citation type="submission" date="2023-07" db="EMBL/GenBank/DDBJ databases">
        <title>Genomic Encyclopedia of Type Strains, Phase IV (KMG-IV): sequencing the most valuable type-strain genomes for metagenomic binning, comparative biology and taxonomic classification.</title>
        <authorList>
            <person name="Goeker M."/>
        </authorList>
    </citation>
    <scope>NUCLEOTIDE SEQUENCE [LARGE SCALE GENOMIC DNA]</scope>
    <source>
        <strain evidence="3 4">DSM 1112</strain>
    </source>
</reference>
<keyword evidence="2" id="KW-1133">Transmembrane helix</keyword>
<accession>A0ABU0BSN7</accession>
<protein>
    <recommendedName>
        <fullName evidence="5">DUF2333 family protein</fullName>
    </recommendedName>
</protein>
<organism evidence="3 4">
    <name type="scientific">Pararhizobium capsulatum DSM 1112</name>
    <dbReference type="NCBI Taxonomy" id="1121113"/>
    <lineage>
        <taxon>Bacteria</taxon>
        <taxon>Pseudomonadati</taxon>
        <taxon>Pseudomonadota</taxon>
        <taxon>Alphaproteobacteria</taxon>
        <taxon>Hyphomicrobiales</taxon>
        <taxon>Rhizobiaceae</taxon>
        <taxon>Rhizobium/Agrobacterium group</taxon>
        <taxon>Pararhizobium</taxon>
    </lineage>
</organism>
<feature type="transmembrane region" description="Helical" evidence="2">
    <location>
        <begin position="12"/>
        <end position="35"/>
    </location>
</feature>
<keyword evidence="2" id="KW-0472">Membrane</keyword>
<keyword evidence="2" id="KW-0812">Transmembrane</keyword>
<keyword evidence="4" id="KW-1185">Reference proteome</keyword>
<dbReference type="EMBL" id="JAUSVF010000001">
    <property type="protein sequence ID" value="MDQ0321269.1"/>
    <property type="molecule type" value="Genomic_DNA"/>
</dbReference>
<evidence type="ECO:0000313" key="4">
    <source>
        <dbReference type="Proteomes" id="UP001230207"/>
    </source>
</evidence>
<comment type="caution">
    <text evidence="3">The sequence shown here is derived from an EMBL/GenBank/DDBJ whole genome shotgun (WGS) entry which is preliminary data.</text>
</comment>
<dbReference type="RefSeq" id="WP_307231729.1">
    <property type="nucleotide sequence ID" value="NZ_JAUSVF010000001.1"/>
</dbReference>
<evidence type="ECO:0000256" key="2">
    <source>
        <dbReference type="SAM" id="Phobius"/>
    </source>
</evidence>
<dbReference type="Proteomes" id="UP001230207">
    <property type="component" value="Unassembled WGS sequence"/>
</dbReference>
<gene>
    <name evidence="3" type="ORF">QO002_003407</name>
</gene>
<sequence>MLDPIVTFFQRVFAAIGRGIGLAISWILTPFVAIATWYRSRAWIIKGPIGIFLIALFGLYGYFIWQTQAWTNFNPDYVDRYNFAARKNDAGLPTKPVSGGAATTANANTTTAPDASTAELATAPAPAPGSTCERSAIVDVSADLIDFNVNQNAWISSMLLYKTGLFGMDWDDTPWLDNKASFQRGVNQAIRRTTVELVDSLGRVRGTSGINNNLQRARSNMQFDETAWYFGLDPFGPKTPTPSFYRSAMRDLQAFNESLIKCEATFDGRSDNLIEFLDRIANDLGNTSAMIRERSENHNGGWFDTRADDRFWFAYGQLYGYYGVMAAAGADFQAVITQRGLDPIWTESIKQLRAALRIQPAIISNGREDGWIMPTHLATMGFYILRVRSNLVEMRDVLAR</sequence>
<evidence type="ECO:0000313" key="3">
    <source>
        <dbReference type="EMBL" id="MDQ0321269.1"/>
    </source>
</evidence>
<proteinExistence type="predicted"/>
<evidence type="ECO:0000256" key="1">
    <source>
        <dbReference type="SAM" id="MobiDB-lite"/>
    </source>
</evidence>
<evidence type="ECO:0008006" key="5">
    <source>
        <dbReference type="Google" id="ProtNLM"/>
    </source>
</evidence>